<name>A0A2K4FBI1_9STAP</name>
<dbReference type="OrthoDB" id="2406458at2"/>
<keyword evidence="3" id="KW-1185">Reference proteome</keyword>
<evidence type="ECO:0000313" key="2">
    <source>
        <dbReference type="EMBL" id="POA08305.1"/>
    </source>
</evidence>
<organism evidence="2 3">
    <name type="scientific">Staphylococcus argensis</name>
    <dbReference type="NCBI Taxonomy" id="1607738"/>
    <lineage>
        <taxon>Bacteria</taxon>
        <taxon>Bacillati</taxon>
        <taxon>Bacillota</taxon>
        <taxon>Bacilli</taxon>
        <taxon>Bacillales</taxon>
        <taxon>Staphylococcaceae</taxon>
        <taxon>Staphylococcus</taxon>
    </lineage>
</organism>
<dbReference type="GeneID" id="98298571"/>
<protein>
    <recommendedName>
        <fullName evidence="1">YozE SAM-like domain-containing protein</fullName>
    </recommendedName>
</protein>
<sequence>MSFYEFLQSFVGDDTPLGKLADYVEQDVNFPKEETVLEHILEYFNEQPLVKEQYIETVKRSLSVFEDLFQ</sequence>
<evidence type="ECO:0000259" key="1">
    <source>
        <dbReference type="Pfam" id="PF06855"/>
    </source>
</evidence>
<dbReference type="SUPFAM" id="SSF140652">
    <property type="entry name" value="YozE-like"/>
    <property type="match status" value="1"/>
</dbReference>
<accession>A0A2K4FBI1</accession>
<dbReference type="Pfam" id="PF06855">
    <property type="entry name" value="YozE_SAM_like"/>
    <property type="match status" value="1"/>
</dbReference>
<dbReference type="EMBL" id="PPPX01000016">
    <property type="protein sequence ID" value="POA08305.1"/>
    <property type="molecule type" value="Genomic_DNA"/>
</dbReference>
<dbReference type="Proteomes" id="UP000242712">
    <property type="component" value="Unassembled WGS sequence"/>
</dbReference>
<gene>
    <name evidence="2" type="ORF">CD039_09445</name>
</gene>
<dbReference type="AlphaFoldDB" id="A0A2K4FBI1"/>
<proteinExistence type="predicted"/>
<dbReference type="InterPro" id="IPR036806">
    <property type="entry name" value="YozE_SAM-like_sf"/>
</dbReference>
<dbReference type="InterPro" id="IPR023089">
    <property type="entry name" value="YozE_SAM-like"/>
</dbReference>
<dbReference type="Gene3D" id="1.10.150.260">
    <property type="entry name" value="YozE SAM-like"/>
    <property type="match status" value="1"/>
</dbReference>
<evidence type="ECO:0000313" key="3">
    <source>
        <dbReference type="Proteomes" id="UP000242712"/>
    </source>
</evidence>
<feature type="domain" description="YozE SAM-like" evidence="1">
    <location>
        <begin position="2"/>
        <end position="66"/>
    </location>
</feature>
<reference evidence="2 3" key="1">
    <citation type="submission" date="2017-08" db="EMBL/GenBank/DDBJ databases">
        <title>Draft genome sequences of 64 type strains of genus Staph aureus.</title>
        <authorList>
            <person name="Cole K."/>
            <person name="Golubchik T."/>
            <person name="Russell J."/>
            <person name="Foster D."/>
            <person name="Llewelyn M."/>
            <person name="Wilson D."/>
            <person name="Crook D."/>
            <person name="Paul J."/>
        </authorList>
    </citation>
    <scope>NUCLEOTIDE SEQUENCE [LARGE SCALE GENOMIC DNA]</scope>
    <source>
        <strain evidence="2 3">DSM 29875</strain>
    </source>
</reference>
<comment type="caution">
    <text evidence="2">The sequence shown here is derived from an EMBL/GenBank/DDBJ whole genome shotgun (WGS) entry which is preliminary data.</text>
</comment>
<dbReference type="RefSeq" id="WP_103372098.1">
    <property type="nucleotide sequence ID" value="NZ_CBCRVO010000002.1"/>
</dbReference>